<protein>
    <submittedName>
        <fullName evidence="1 2">Uncharacterized protein</fullName>
    </submittedName>
</protein>
<reference evidence="1" key="2">
    <citation type="submission" date="2017-06" db="EMBL/GenBank/DDBJ databases">
        <title>WGS assembly of Brachypodium distachyon.</title>
        <authorList>
            <consortium name="The International Brachypodium Initiative"/>
            <person name="Lucas S."/>
            <person name="Harmon-Smith M."/>
            <person name="Lail K."/>
            <person name="Tice H."/>
            <person name="Grimwood J."/>
            <person name="Bruce D."/>
            <person name="Barry K."/>
            <person name="Shu S."/>
            <person name="Lindquist E."/>
            <person name="Wang M."/>
            <person name="Pitluck S."/>
            <person name="Vogel J.P."/>
            <person name="Garvin D.F."/>
            <person name="Mockler T.C."/>
            <person name="Schmutz J."/>
            <person name="Rokhsar D."/>
            <person name="Bevan M.W."/>
        </authorList>
    </citation>
    <scope>NUCLEOTIDE SEQUENCE</scope>
    <source>
        <strain evidence="1">Bd21</strain>
    </source>
</reference>
<dbReference type="AlphaFoldDB" id="A0A0Q3J1J6"/>
<sequence>MNLTAGMQILMPLQIQPFSPNKPVYERLVVQEASLKNILIQMCVPGPCFSCWIQVLCACYFHVSVKMLKRVGKIKVIAPQSLDAGTYVLAGETSLRARWGGWFSWSGGGVYCWLTGDGNGSRKRRRANGMDLGGNFGDWWVGIGLDWETRVDKCGLSAKFTFCNLMLEDQILFGLELYGYCTLQEASEC</sequence>
<reference evidence="1 2" key="1">
    <citation type="journal article" date="2010" name="Nature">
        <title>Genome sequencing and analysis of the model grass Brachypodium distachyon.</title>
        <authorList>
            <consortium name="International Brachypodium Initiative"/>
        </authorList>
    </citation>
    <scope>NUCLEOTIDE SEQUENCE [LARGE SCALE GENOMIC DNA]</scope>
    <source>
        <strain evidence="1 2">Bd21</strain>
    </source>
</reference>
<proteinExistence type="predicted"/>
<gene>
    <name evidence="1" type="ORF">BRADI_2g26921v3</name>
</gene>
<name>A0A0Q3J1J6_BRADI</name>
<dbReference type="EnsemblPlants" id="KQK06548">
    <property type="protein sequence ID" value="KQK06548"/>
    <property type="gene ID" value="BRADI_2g26921v3"/>
</dbReference>
<evidence type="ECO:0000313" key="1">
    <source>
        <dbReference type="EMBL" id="KQK06548.1"/>
    </source>
</evidence>
<evidence type="ECO:0000313" key="2">
    <source>
        <dbReference type="EnsemblPlants" id="KQK06548"/>
    </source>
</evidence>
<accession>A0A0Q3J1J6</accession>
<dbReference type="Gramene" id="KQK06548">
    <property type="protein sequence ID" value="KQK06548"/>
    <property type="gene ID" value="BRADI_2g26921v3"/>
</dbReference>
<dbReference type="EMBL" id="CM000881">
    <property type="protein sequence ID" value="KQK06548.1"/>
    <property type="molecule type" value="Genomic_DNA"/>
</dbReference>
<dbReference type="Proteomes" id="UP000008810">
    <property type="component" value="Chromosome 2"/>
</dbReference>
<reference evidence="2" key="3">
    <citation type="submission" date="2018-08" db="UniProtKB">
        <authorList>
            <consortium name="EnsemblPlants"/>
        </authorList>
    </citation>
    <scope>IDENTIFICATION</scope>
    <source>
        <strain evidence="2">cv. Bd21</strain>
    </source>
</reference>
<keyword evidence="3" id="KW-1185">Reference proteome</keyword>
<organism evidence="1">
    <name type="scientific">Brachypodium distachyon</name>
    <name type="common">Purple false brome</name>
    <name type="synonym">Trachynia distachya</name>
    <dbReference type="NCBI Taxonomy" id="15368"/>
    <lineage>
        <taxon>Eukaryota</taxon>
        <taxon>Viridiplantae</taxon>
        <taxon>Streptophyta</taxon>
        <taxon>Embryophyta</taxon>
        <taxon>Tracheophyta</taxon>
        <taxon>Spermatophyta</taxon>
        <taxon>Magnoliopsida</taxon>
        <taxon>Liliopsida</taxon>
        <taxon>Poales</taxon>
        <taxon>Poaceae</taxon>
        <taxon>BOP clade</taxon>
        <taxon>Pooideae</taxon>
        <taxon>Stipodae</taxon>
        <taxon>Brachypodieae</taxon>
        <taxon>Brachypodium</taxon>
    </lineage>
</organism>
<dbReference type="InParanoid" id="A0A0Q3J1J6"/>
<evidence type="ECO:0000313" key="3">
    <source>
        <dbReference type="Proteomes" id="UP000008810"/>
    </source>
</evidence>